<gene>
    <name evidence="2" type="ORF">AVDCRST_MAG66-4198</name>
</gene>
<feature type="non-terminal residue" evidence="2">
    <location>
        <position position="194"/>
    </location>
</feature>
<feature type="non-terminal residue" evidence="2">
    <location>
        <position position="1"/>
    </location>
</feature>
<sequence>CETRLVPRNWSSYHPSYASSWSGWEWPDSRSTGSGSGTASRAARNAATTAGYATSSCSLTAFPHSGRPGRTGTPGSSAHCGPGRSSRRKVNTPPPPATASTRPRSRSSRAELLVYAAWYHRLLSDWRRTVPSAAVSTRSMVGCIVNAPVGRSGTPVLETGAPSTSRTTLPSAWWTSTAVPRRTRQRGSPRPPPG</sequence>
<proteinExistence type="predicted"/>
<dbReference type="AlphaFoldDB" id="A0A6J4QLP0"/>
<feature type="region of interest" description="Disordered" evidence="1">
    <location>
        <begin position="63"/>
        <end position="106"/>
    </location>
</feature>
<name>A0A6J4QLP0_9PSEU</name>
<protein>
    <submittedName>
        <fullName evidence="2">Uncharacterized protein</fullName>
    </submittedName>
</protein>
<reference evidence="2" key="1">
    <citation type="submission" date="2020-02" db="EMBL/GenBank/DDBJ databases">
        <authorList>
            <person name="Meier V. D."/>
        </authorList>
    </citation>
    <scope>NUCLEOTIDE SEQUENCE</scope>
    <source>
        <strain evidence="2">AVDCRST_MAG66</strain>
    </source>
</reference>
<feature type="region of interest" description="Disordered" evidence="1">
    <location>
        <begin position="149"/>
        <end position="194"/>
    </location>
</feature>
<accession>A0A6J4QLP0</accession>
<evidence type="ECO:0000313" key="2">
    <source>
        <dbReference type="EMBL" id="CAA9443462.1"/>
    </source>
</evidence>
<evidence type="ECO:0000256" key="1">
    <source>
        <dbReference type="SAM" id="MobiDB-lite"/>
    </source>
</evidence>
<organism evidence="2">
    <name type="scientific">uncultured Pseudonocardia sp</name>
    <dbReference type="NCBI Taxonomy" id="211455"/>
    <lineage>
        <taxon>Bacteria</taxon>
        <taxon>Bacillati</taxon>
        <taxon>Actinomycetota</taxon>
        <taxon>Actinomycetes</taxon>
        <taxon>Pseudonocardiales</taxon>
        <taxon>Pseudonocardiaceae</taxon>
        <taxon>Pseudonocardia</taxon>
        <taxon>environmental samples</taxon>
    </lineage>
</organism>
<feature type="compositionally biased region" description="Polar residues" evidence="1">
    <location>
        <begin position="161"/>
        <end position="178"/>
    </location>
</feature>
<dbReference type="EMBL" id="CADCUS010000570">
    <property type="protein sequence ID" value="CAA9443462.1"/>
    <property type="molecule type" value="Genomic_DNA"/>
</dbReference>